<sequence>MGWRVAGVIPVISELGALLMRDIDPMYQLLSNRFTPRQGRRGCKGEGLAEALRQWAGGSEDKSTKKPLPARTFPLLMG</sequence>
<accession>A0A840V425</accession>
<evidence type="ECO:0000313" key="2">
    <source>
        <dbReference type="EMBL" id="MBB5352283.1"/>
    </source>
</evidence>
<feature type="region of interest" description="Disordered" evidence="1">
    <location>
        <begin position="55"/>
        <end position="78"/>
    </location>
</feature>
<evidence type="ECO:0000256" key="1">
    <source>
        <dbReference type="SAM" id="MobiDB-lite"/>
    </source>
</evidence>
<protein>
    <submittedName>
        <fullName evidence="2">Uncharacterized protein</fullName>
    </submittedName>
</protein>
<comment type="caution">
    <text evidence="2">The sequence shown here is derived from an EMBL/GenBank/DDBJ whole genome shotgun (WGS) entry which is preliminary data.</text>
</comment>
<gene>
    <name evidence="2" type="ORF">HNR46_002526</name>
</gene>
<proteinExistence type="predicted"/>
<organism evidence="2 3">
    <name type="scientific">Haloferula luteola</name>
    <dbReference type="NCBI Taxonomy" id="595692"/>
    <lineage>
        <taxon>Bacteria</taxon>
        <taxon>Pseudomonadati</taxon>
        <taxon>Verrucomicrobiota</taxon>
        <taxon>Verrucomicrobiia</taxon>
        <taxon>Verrucomicrobiales</taxon>
        <taxon>Verrucomicrobiaceae</taxon>
        <taxon>Haloferula</taxon>
    </lineage>
</organism>
<evidence type="ECO:0000313" key="3">
    <source>
        <dbReference type="Proteomes" id="UP000557717"/>
    </source>
</evidence>
<dbReference type="AlphaFoldDB" id="A0A840V425"/>
<keyword evidence="3" id="KW-1185">Reference proteome</keyword>
<dbReference type="EMBL" id="JACHFD010000011">
    <property type="protein sequence ID" value="MBB5352283.1"/>
    <property type="molecule type" value="Genomic_DNA"/>
</dbReference>
<reference evidence="2 3" key="1">
    <citation type="submission" date="2020-08" db="EMBL/GenBank/DDBJ databases">
        <title>Genomic Encyclopedia of Type Strains, Phase IV (KMG-IV): sequencing the most valuable type-strain genomes for metagenomic binning, comparative biology and taxonomic classification.</title>
        <authorList>
            <person name="Goeker M."/>
        </authorList>
    </citation>
    <scope>NUCLEOTIDE SEQUENCE [LARGE SCALE GENOMIC DNA]</scope>
    <source>
        <strain evidence="2 3">YC6886</strain>
    </source>
</reference>
<dbReference type="Proteomes" id="UP000557717">
    <property type="component" value="Unassembled WGS sequence"/>
</dbReference>
<name>A0A840V425_9BACT</name>